<dbReference type="AlphaFoldDB" id="A0A853IRL6"/>
<keyword evidence="10" id="KW-1185">Reference proteome</keyword>
<keyword evidence="6" id="KW-0653">Protein transport</keyword>
<evidence type="ECO:0000256" key="5">
    <source>
        <dbReference type="ARBA" id="ARBA00023136"/>
    </source>
</evidence>
<keyword evidence="6" id="KW-0813">Transport</keyword>
<comment type="caution">
    <text evidence="9">The sequence shown here is derived from an EMBL/GenBank/DDBJ whole genome shotgun (WGS) entry which is preliminary data.</text>
</comment>
<keyword evidence="2" id="KW-1003">Cell membrane</keyword>
<accession>A0A853IRL6</accession>
<dbReference type="PANTHER" id="PTHR30625">
    <property type="entry name" value="PROTEIN TOLQ"/>
    <property type="match status" value="1"/>
</dbReference>
<dbReference type="InterPro" id="IPR050790">
    <property type="entry name" value="ExbB/TolQ_transport"/>
</dbReference>
<keyword evidence="4 7" id="KW-1133">Transmembrane helix</keyword>
<dbReference type="PANTHER" id="PTHR30625:SF11">
    <property type="entry name" value="MOTA_TOLQ_EXBB PROTON CHANNEL DOMAIN-CONTAINING PROTEIN"/>
    <property type="match status" value="1"/>
</dbReference>
<dbReference type="InterPro" id="IPR002898">
    <property type="entry name" value="MotA_ExbB_proton_chnl"/>
</dbReference>
<reference evidence="9 10" key="1">
    <citation type="submission" date="2020-07" db="EMBL/GenBank/DDBJ databases">
        <authorList>
            <person name="Maaloum M."/>
        </authorList>
    </citation>
    <scope>NUCLEOTIDE SEQUENCE [LARGE SCALE GENOMIC DNA]</scope>
    <source>
        <strain evidence="9 10">GCS-AN-3</strain>
    </source>
</reference>
<comment type="similarity">
    <text evidence="6">Belongs to the exbB/tolQ family.</text>
</comment>
<keyword evidence="3 7" id="KW-0812">Transmembrane</keyword>
<dbReference type="Pfam" id="PF01618">
    <property type="entry name" value="MotA_ExbB"/>
    <property type="match status" value="1"/>
</dbReference>
<feature type="transmembrane region" description="Helical" evidence="7">
    <location>
        <begin position="110"/>
        <end position="136"/>
    </location>
</feature>
<dbReference type="RefSeq" id="WP_180551159.1">
    <property type="nucleotide sequence ID" value="NZ_JACCKX010000001.1"/>
</dbReference>
<dbReference type="GO" id="GO:0005886">
    <property type="term" value="C:plasma membrane"/>
    <property type="evidence" value="ECO:0007669"/>
    <property type="project" value="UniProtKB-SubCell"/>
</dbReference>
<feature type="transmembrane region" description="Helical" evidence="7">
    <location>
        <begin position="156"/>
        <end position="181"/>
    </location>
</feature>
<keyword evidence="5 7" id="KW-0472">Membrane</keyword>
<gene>
    <name evidence="9" type="ORF">H0I39_16070</name>
</gene>
<evidence type="ECO:0000313" key="10">
    <source>
        <dbReference type="Proteomes" id="UP000589716"/>
    </source>
</evidence>
<evidence type="ECO:0000256" key="1">
    <source>
        <dbReference type="ARBA" id="ARBA00004651"/>
    </source>
</evidence>
<comment type="subcellular location">
    <subcellularLocation>
        <location evidence="1">Cell membrane</location>
        <topology evidence="1">Multi-pass membrane protein</topology>
    </subcellularLocation>
    <subcellularLocation>
        <location evidence="6">Membrane</location>
        <topology evidence="6">Multi-pass membrane protein</topology>
    </subcellularLocation>
</comment>
<evidence type="ECO:0000256" key="6">
    <source>
        <dbReference type="RuleBase" id="RU004057"/>
    </source>
</evidence>
<protein>
    <submittedName>
        <fullName evidence="9">MotA/TolQ/ExbB proton channel family protein</fullName>
    </submittedName>
</protein>
<evidence type="ECO:0000256" key="7">
    <source>
        <dbReference type="SAM" id="Phobius"/>
    </source>
</evidence>
<dbReference type="Proteomes" id="UP000589716">
    <property type="component" value="Unassembled WGS sequence"/>
</dbReference>
<feature type="domain" description="MotA/TolQ/ExbB proton channel" evidence="8">
    <location>
        <begin position="67"/>
        <end position="196"/>
    </location>
</feature>
<evidence type="ECO:0000256" key="2">
    <source>
        <dbReference type="ARBA" id="ARBA00022475"/>
    </source>
</evidence>
<feature type="transmembrane region" description="Helical" evidence="7">
    <location>
        <begin position="12"/>
        <end position="31"/>
    </location>
</feature>
<evidence type="ECO:0000259" key="8">
    <source>
        <dbReference type="Pfam" id="PF01618"/>
    </source>
</evidence>
<dbReference type="GO" id="GO:0017038">
    <property type="term" value="P:protein import"/>
    <property type="evidence" value="ECO:0007669"/>
    <property type="project" value="TreeGrafter"/>
</dbReference>
<evidence type="ECO:0000313" key="9">
    <source>
        <dbReference type="EMBL" id="NZA02872.1"/>
    </source>
</evidence>
<evidence type="ECO:0000256" key="4">
    <source>
        <dbReference type="ARBA" id="ARBA00022989"/>
    </source>
</evidence>
<sequence>MLSIIQAAGWPIWPLILCSILALAFIIERFIKLKTSRVLGSNLVDEAIGVSRDSVPAPDTVNQLEQHSALGQVLAAGWRAINNNPRCTPTEMRAAMEAAGRSATHRLERYLPALATIASAAPLLGLLGTVIGMIEIFGSQAPAAGSAVGGGNPAQLAHGISIALYNTAFGLIVAIPALIFWRYFRARVDGYILELELAAERFARHLEPLCPGRAPADGARK</sequence>
<evidence type="ECO:0000256" key="3">
    <source>
        <dbReference type="ARBA" id="ARBA00022692"/>
    </source>
</evidence>
<name>A0A853IRL6_9BURK</name>
<organism evidence="9 10">
    <name type="scientific">Ottowia beijingensis</name>
    <dbReference type="NCBI Taxonomy" id="1207057"/>
    <lineage>
        <taxon>Bacteria</taxon>
        <taxon>Pseudomonadati</taxon>
        <taxon>Pseudomonadota</taxon>
        <taxon>Betaproteobacteria</taxon>
        <taxon>Burkholderiales</taxon>
        <taxon>Comamonadaceae</taxon>
        <taxon>Ottowia</taxon>
    </lineage>
</organism>
<proteinExistence type="inferred from homology"/>
<dbReference type="EMBL" id="JACCKX010000001">
    <property type="protein sequence ID" value="NZA02872.1"/>
    <property type="molecule type" value="Genomic_DNA"/>
</dbReference>